<dbReference type="OrthoDB" id="2384193at2759"/>
<dbReference type="STRING" id="1314781.A0A165L9C3"/>
<evidence type="ECO:0000256" key="2">
    <source>
        <dbReference type="SAM" id="Phobius"/>
    </source>
</evidence>
<evidence type="ECO:0000313" key="3">
    <source>
        <dbReference type="EMBL" id="KZV97553.1"/>
    </source>
</evidence>
<keyword evidence="2" id="KW-1133">Transmembrane helix</keyword>
<gene>
    <name evidence="3" type="ORF">EXIGLDRAFT_607910</name>
</gene>
<feature type="transmembrane region" description="Helical" evidence="2">
    <location>
        <begin position="147"/>
        <end position="167"/>
    </location>
</feature>
<keyword evidence="2" id="KW-0472">Membrane</keyword>
<feature type="transmembrane region" description="Helical" evidence="2">
    <location>
        <begin position="229"/>
        <end position="250"/>
    </location>
</feature>
<sequence>MSHFSPPTILLWAILAVLLQTFLVTHLWKFDRFQCLRWNAGKQPGAFQRVMTYTYLATMPLLVFFSVAMTIIKYKEGACFASFSAQTGPIIPKPFELWDKTSYDFIFPLYLVFAVAWSFEMVTHLEGPVFLINQGERQRTWFGSPEFQWWLIGSMTAVVAMPCVAIFTRQDLLRCEAWIFFIGSIGSTFITILFLYVLWRFPAFLQGVRAGGAPPQVVVRLSGFHEINIIRVGFRFMFTLPLFILAVDGIRNSQHHPINDSSLTGSNRVSVDLLGALGGVGCMVSSTLTLLVFFPRSRTEEAGYDPREPSTSMNKRTHSGGTSSTRTQTRKGPPLEPIRPVSPMSPYSDDDDVMSRSPVAVTPSEESPTHHLQLQFRHTITPEPTTPTTTTAQAFDSAVPLQEMSSDAVGRRRIRTSRTPHEGGGGLHPLVRYHVPSAHFCLSDRTEQITSYTSPISAFAFSAGTLVLLN</sequence>
<feature type="transmembrane region" description="Helical" evidence="2">
    <location>
        <begin position="9"/>
        <end position="30"/>
    </location>
</feature>
<evidence type="ECO:0000256" key="1">
    <source>
        <dbReference type="SAM" id="MobiDB-lite"/>
    </source>
</evidence>
<dbReference type="InParanoid" id="A0A165L9C3"/>
<feature type="transmembrane region" description="Helical" evidence="2">
    <location>
        <begin position="102"/>
        <end position="119"/>
    </location>
</feature>
<evidence type="ECO:0000313" key="4">
    <source>
        <dbReference type="Proteomes" id="UP000077266"/>
    </source>
</evidence>
<reference evidence="3 4" key="1">
    <citation type="journal article" date="2016" name="Mol. Biol. Evol.">
        <title>Comparative Genomics of Early-Diverging Mushroom-Forming Fungi Provides Insights into the Origins of Lignocellulose Decay Capabilities.</title>
        <authorList>
            <person name="Nagy L.G."/>
            <person name="Riley R."/>
            <person name="Tritt A."/>
            <person name="Adam C."/>
            <person name="Daum C."/>
            <person name="Floudas D."/>
            <person name="Sun H."/>
            <person name="Yadav J.S."/>
            <person name="Pangilinan J."/>
            <person name="Larsson K.H."/>
            <person name="Matsuura K."/>
            <person name="Barry K."/>
            <person name="Labutti K."/>
            <person name="Kuo R."/>
            <person name="Ohm R.A."/>
            <person name="Bhattacharya S.S."/>
            <person name="Shirouzu T."/>
            <person name="Yoshinaga Y."/>
            <person name="Martin F.M."/>
            <person name="Grigoriev I.V."/>
            <person name="Hibbett D.S."/>
        </authorList>
    </citation>
    <scope>NUCLEOTIDE SEQUENCE [LARGE SCALE GENOMIC DNA]</scope>
    <source>
        <strain evidence="3 4">HHB12029</strain>
    </source>
</reference>
<accession>A0A165L9C3</accession>
<proteinExistence type="predicted"/>
<protein>
    <submittedName>
        <fullName evidence="3">Uncharacterized protein</fullName>
    </submittedName>
</protein>
<feature type="region of interest" description="Disordered" evidence="1">
    <location>
        <begin position="301"/>
        <end position="371"/>
    </location>
</feature>
<keyword evidence="2" id="KW-0812">Transmembrane</keyword>
<dbReference type="Proteomes" id="UP000077266">
    <property type="component" value="Unassembled WGS sequence"/>
</dbReference>
<feature type="transmembrane region" description="Helical" evidence="2">
    <location>
        <begin position="179"/>
        <end position="199"/>
    </location>
</feature>
<feature type="compositionally biased region" description="Low complexity" evidence="1">
    <location>
        <begin position="319"/>
        <end position="332"/>
    </location>
</feature>
<dbReference type="EMBL" id="KV425929">
    <property type="protein sequence ID" value="KZV97553.1"/>
    <property type="molecule type" value="Genomic_DNA"/>
</dbReference>
<organism evidence="3 4">
    <name type="scientific">Exidia glandulosa HHB12029</name>
    <dbReference type="NCBI Taxonomy" id="1314781"/>
    <lineage>
        <taxon>Eukaryota</taxon>
        <taxon>Fungi</taxon>
        <taxon>Dikarya</taxon>
        <taxon>Basidiomycota</taxon>
        <taxon>Agaricomycotina</taxon>
        <taxon>Agaricomycetes</taxon>
        <taxon>Auriculariales</taxon>
        <taxon>Exidiaceae</taxon>
        <taxon>Exidia</taxon>
    </lineage>
</organism>
<dbReference type="AlphaFoldDB" id="A0A165L9C3"/>
<keyword evidence="4" id="KW-1185">Reference proteome</keyword>
<feature type="transmembrane region" description="Helical" evidence="2">
    <location>
        <begin position="50"/>
        <end position="72"/>
    </location>
</feature>
<name>A0A165L9C3_EXIGL</name>
<feature type="transmembrane region" description="Helical" evidence="2">
    <location>
        <begin position="271"/>
        <end position="294"/>
    </location>
</feature>